<comment type="similarity">
    <text evidence="5">Belongs to the SAT4 family.</text>
</comment>
<feature type="compositionally biased region" description="Low complexity" evidence="6">
    <location>
        <begin position="410"/>
        <end position="422"/>
    </location>
</feature>
<proteinExistence type="inferred from homology"/>
<evidence type="ECO:0000256" key="6">
    <source>
        <dbReference type="SAM" id="MobiDB-lite"/>
    </source>
</evidence>
<feature type="transmembrane region" description="Helical" evidence="7">
    <location>
        <begin position="12"/>
        <end position="33"/>
    </location>
</feature>
<evidence type="ECO:0000259" key="8">
    <source>
        <dbReference type="Pfam" id="PF20684"/>
    </source>
</evidence>
<sequence length="429" mass="47990">MAQGDDDRGPEIFDVTLSLLVISTITVGLRCYVRIAILKSFRIEDYLALATLTDTGQASFAFFCACVFLSVEHGAGKHLLAVPFSNLPDALLARWLGEIAYILTSVFLKFTVGIFLLRICSRQWQTTVIWGVLAIVLIFNIVYMFIAIAQCQPIDYFWTRVTSSSIQGTCVSKELGSGSTYAATAVNAFADLTLGLLPIALVWNVELNRRAKISVAGILALGILQWRPKLTRADYRASAATLVRIPYVWQLTHSIDFLYVFTDFTIWSTVENGVGIIASSIATLRPLFRKAVDLTRGSSVPAHPARYSGTVRRDSVRDTVFHCRGLSEDYDVEKAQRHSRRKVVVSGEVDLEKPEPALIRSDKGKEKETSPQRVTFDHQSTNSGWSWNSRDPRNSRNHGVEEWVEDWGDSARSSRSRLVSARSSRRTTW</sequence>
<comment type="subcellular location">
    <subcellularLocation>
        <location evidence="1">Membrane</location>
        <topology evidence="1">Multi-pass membrane protein</topology>
    </subcellularLocation>
</comment>
<evidence type="ECO:0000256" key="7">
    <source>
        <dbReference type="SAM" id="Phobius"/>
    </source>
</evidence>
<keyword evidence="4 7" id="KW-0472">Membrane</keyword>
<evidence type="ECO:0000256" key="5">
    <source>
        <dbReference type="ARBA" id="ARBA00038359"/>
    </source>
</evidence>
<dbReference type="InterPro" id="IPR049326">
    <property type="entry name" value="Rhodopsin_dom_fungi"/>
</dbReference>
<evidence type="ECO:0000313" key="9">
    <source>
        <dbReference type="EMBL" id="KAK9779212.1"/>
    </source>
</evidence>
<protein>
    <submittedName>
        <fullName evidence="9">Integral membrane protein</fullName>
    </submittedName>
</protein>
<organism evidence="9 10">
    <name type="scientific">Seiridium cardinale</name>
    <dbReference type="NCBI Taxonomy" id="138064"/>
    <lineage>
        <taxon>Eukaryota</taxon>
        <taxon>Fungi</taxon>
        <taxon>Dikarya</taxon>
        <taxon>Ascomycota</taxon>
        <taxon>Pezizomycotina</taxon>
        <taxon>Sordariomycetes</taxon>
        <taxon>Xylariomycetidae</taxon>
        <taxon>Amphisphaeriales</taxon>
        <taxon>Sporocadaceae</taxon>
        <taxon>Seiridium</taxon>
    </lineage>
</organism>
<feature type="compositionally biased region" description="Polar residues" evidence="6">
    <location>
        <begin position="371"/>
        <end position="389"/>
    </location>
</feature>
<accession>A0ABR2XZN2</accession>
<evidence type="ECO:0000256" key="4">
    <source>
        <dbReference type="ARBA" id="ARBA00023136"/>
    </source>
</evidence>
<keyword evidence="2 7" id="KW-0812">Transmembrane</keyword>
<dbReference type="InterPro" id="IPR052337">
    <property type="entry name" value="SAT4-like"/>
</dbReference>
<dbReference type="Proteomes" id="UP001465668">
    <property type="component" value="Unassembled WGS sequence"/>
</dbReference>
<feature type="compositionally biased region" description="Basic and acidic residues" evidence="6">
    <location>
        <begin position="354"/>
        <end position="370"/>
    </location>
</feature>
<feature type="region of interest" description="Disordered" evidence="6">
    <location>
        <begin position="354"/>
        <end position="429"/>
    </location>
</feature>
<feature type="transmembrane region" description="Helical" evidence="7">
    <location>
        <begin position="128"/>
        <end position="149"/>
    </location>
</feature>
<feature type="domain" description="Rhodopsin" evidence="8">
    <location>
        <begin position="29"/>
        <end position="290"/>
    </location>
</feature>
<keyword evidence="10" id="KW-1185">Reference proteome</keyword>
<gene>
    <name evidence="9" type="ORF">SCAR479_04079</name>
</gene>
<feature type="transmembrane region" description="Helical" evidence="7">
    <location>
        <begin position="181"/>
        <end position="203"/>
    </location>
</feature>
<evidence type="ECO:0000256" key="1">
    <source>
        <dbReference type="ARBA" id="ARBA00004141"/>
    </source>
</evidence>
<evidence type="ECO:0000313" key="10">
    <source>
        <dbReference type="Proteomes" id="UP001465668"/>
    </source>
</evidence>
<name>A0ABR2XZN2_9PEZI</name>
<reference evidence="9 10" key="1">
    <citation type="submission" date="2024-02" db="EMBL/GenBank/DDBJ databases">
        <title>First draft genome assembly of two strains of Seiridium cardinale.</title>
        <authorList>
            <person name="Emiliani G."/>
            <person name="Scali E."/>
        </authorList>
    </citation>
    <scope>NUCLEOTIDE SEQUENCE [LARGE SCALE GENOMIC DNA]</scope>
    <source>
        <strain evidence="9 10">BM-138-000479</strain>
    </source>
</reference>
<evidence type="ECO:0000256" key="3">
    <source>
        <dbReference type="ARBA" id="ARBA00022989"/>
    </source>
</evidence>
<feature type="transmembrane region" description="Helical" evidence="7">
    <location>
        <begin position="91"/>
        <end position="116"/>
    </location>
</feature>
<comment type="caution">
    <text evidence="9">The sequence shown here is derived from an EMBL/GenBank/DDBJ whole genome shotgun (WGS) entry which is preliminary data.</text>
</comment>
<dbReference type="PANTHER" id="PTHR33048">
    <property type="entry name" value="PTH11-LIKE INTEGRAL MEMBRANE PROTEIN (AFU_ORTHOLOGUE AFUA_5G11245)"/>
    <property type="match status" value="1"/>
</dbReference>
<evidence type="ECO:0000256" key="2">
    <source>
        <dbReference type="ARBA" id="ARBA00022692"/>
    </source>
</evidence>
<feature type="transmembrane region" description="Helical" evidence="7">
    <location>
        <begin position="45"/>
        <end position="71"/>
    </location>
</feature>
<dbReference type="EMBL" id="JARVKM010000012">
    <property type="protein sequence ID" value="KAK9779212.1"/>
    <property type="molecule type" value="Genomic_DNA"/>
</dbReference>
<dbReference type="PANTHER" id="PTHR33048:SF96">
    <property type="entry name" value="INTEGRAL MEMBRANE PROTEIN"/>
    <property type="match status" value="1"/>
</dbReference>
<dbReference type="Pfam" id="PF20684">
    <property type="entry name" value="Fung_rhodopsin"/>
    <property type="match status" value="1"/>
</dbReference>
<keyword evidence="3 7" id="KW-1133">Transmembrane helix</keyword>
<feature type="compositionally biased region" description="Basic and acidic residues" evidence="6">
    <location>
        <begin position="390"/>
        <end position="401"/>
    </location>
</feature>